<feature type="compositionally biased region" description="Polar residues" evidence="1">
    <location>
        <begin position="292"/>
        <end position="308"/>
    </location>
</feature>
<reference evidence="2 3" key="2">
    <citation type="submission" date="2020-06" db="EMBL/GenBank/DDBJ databases">
        <title>Antribacter stalactiti gen. nov., sp. nov., a new member of the family Nacardiaceae isolated from a cave.</title>
        <authorList>
            <person name="Kim I.S."/>
        </authorList>
    </citation>
    <scope>NUCLEOTIDE SEQUENCE [LARGE SCALE GENOMIC DNA]</scope>
    <source>
        <strain evidence="2 3">YC2-7</strain>
    </source>
</reference>
<evidence type="ECO:0000313" key="2">
    <source>
        <dbReference type="EMBL" id="NMN97761.1"/>
    </source>
</evidence>
<organism evidence="2 3">
    <name type="scientific">Antrihabitans stalactiti</name>
    <dbReference type="NCBI Taxonomy" id="2584121"/>
    <lineage>
        <taxon>Bacteria</taxon>
        <taxon>Bacillati</taxon>
        <taxon>Actinomycetota</taxon>
        <taxon>Actinomycetes</taxon>
        <taxon>Mycobacteriales</taxon>
        <taxon>Nocardiaceae</taxon>
        <taxon>Antrihabitans</taxon>
    </lineage>
</organism>
<evidence type="ECO:0008006" key="4">
    <source>
        <dbReference type="Google" id="ProtNLM"/>
    </source>
</evidence>
<comment type="caution">
    <text evidence="2">The sequence shown here is derived from an EMBL/GenBank/DDBJ whole genome shotgun (WGS) entry which is preliminary data.</text>
</comment>
<feature type="compositionally biased region" description="Polar residues" evidence="1">
    <location>
        <begin position="230"/>
        <end position="270"/>
    </location>
</feature>
<sequence length="432" mass="44354">MAPKDPSQDYPFLPPGLEQLVNEHKVVEDSAHYRGPNSVVAEMFEPIPHETIYASVQALSPGAIGGSASNWTKAALQMYTHATEFAAGIATDMRDGWRGAAASSAQSGVNAVTTTTAEGSGLMTNVGNRLLQASEAASVVKAGVPQPISVETRAAITAVLYPDTGLALAAAQKEAEAAHREAVRVMNTVYKGAFLTVGNGVPGFTMPTDPTNGGGANGTDEYVHRLNSFTSSESNNASGADNSRTAESVANTNQTDPNAVQQGQNPASTKTNDTTSANPTSTTATRNASADQPGNINGNSPTADNSVSRGPVATGVNPQSPNFFTSPTGPNLRRQDDKSRDNANANLGMGMLGGTAAVVGADSLRQGPSVAANAVAAKSVPSGMMPHAARAAGDEDKEHKTPSYLVNVHNGTELIGPIDPAAPPVLGEWKEA</sequence>
<reference evidence="2 3" key="1">
    <citation type="submission" date="2019-05" db="EMBL/GenBank/DDBJ databases">
        <authorList>
            <person name="Lee S.D."/>
        </authorList>
    </citation>
    <scope>NUCLEOTIDE SEQUENCE [LARGE SCALE GENOMIC DNA]</scope>
    <source>
        <strain evidence="2 3">YC2-7</strain>
    </source>
</reference>
<keyword evidence="3" id="KW-1185">Reference proteome</keyword>
<accession>A0A848KHX7</accession>
<dbReference type="AlphaFoldDB" id="A0A848KHX7"/>
<proteinExistence type="predicted"/>
<dbReference type="EMBL" id="VCQU01000008">
    <property type="protein sequence ID" value="NMN97761.1"/>
    <property type="molecule type" value="Genomic_DNA"/>
</dbReference>
<dbReference type="InterPro" id="IPR038332">
    <property type="entry name" value="PPE_sf"/>
</dbReference>
<protein>
    <recommendedName>
        <fullName evidence="4">PPE family protein</fullName>
    </recommendedName>
</protein>
<evidence type="ECO:0000256" key="1">
    <source>
        <dbReference type="SAM" id="MobiDB-lite"/>
    </source>
</evidence>
<evidence type="ECO:0000313" key="3">
    <source>
        <dbReference type="Proteomes" id="UP000535543"/>
    </source>
</evidence>
<feature type="region of interest" description="Disordered" evidence="1">
    <location>
        <begin position="230"/>
        <end position="347"/>
    </location>
</feature>
<feature type="compositionally biased region" description="Low complexity" evidence="1">
    <location>
        <begin position="271"/>
        <end position="290"/>
    </location>
</feature>
<dbReference type="Gene3D" id="1.20.1260.20">
    <property type="entry name" value="PPE superfamily"/>
    <property type="match status" value="1"/>
</dbReference>
<feature type="compositionally biased region" description="Polar residues" evidence="1">
    <location>
        <begin position="316"/>
        <end position="329"/>
    </location>
</feature>
<dbReference type="Proteomes" id="UP000535543">
    <property type="component" value="Unassembled WGS sequence"/>
</dbReference>
<gene>
    <name evidence="2" type="ORF">FGL95_22240</name>
</gene>
<name>A0A848KHX7_9NOCA</name>
<dbReference type="RefSeq" id="WP_169590874.1">
    <property type="nucleotide sequence ID" value="NZ_VCQU01000008.1"/>
</dbReference>